<name>A0AAE6P0G9_9LACO</name>
<evidence type="ECO:0000256" key="5">
    <source>
        <dbReference type="ARBA" id="ARBA00023054"/>
    </source>
</evidence>
<gene>
    <name evidence="9" type="primary">gpsB</name>
    <name evidence="9" type="ORF">LF543_03275</name>
</gene>
<evidence type="ECO:0000256" key="4">
    <source>
        <dbReference type="ARBA" id="ARBA00022960"/>
    </source>
</evidence>
<comment type="subcellular location">
    <subcellularLocation>
        <location evidence="1">Cytoplasm</location>
    </subcellularLocation>
</comment>
<reference evidence="9 10" key="1">
    <citation type="submission" date="2019-10" db="EMBL/GenBank/DDBJ databases">
        <title>Genome sequencing of Lactobacillus fructivorans.</title>
        <authorList>
            <person name="Kim K."/>
        </authorList>
    </citation>
    <scope>NUCLEOTIDE SEQUENCE [LARGE SCALE GENOMIC DNA]</scope>
    <source>
        <strain evidence="9 10">LF543</strain>
    </source>
</reference>
<evidence type="ECO:0000256" key="1">
    <source>
        <dbReference type="ARBA" id="ARBA00004496"/>
    </source>
</evidence>
<feature type="compositionally biased region" description="Basic and acidic residues" evidence="8">
    <location>
        <begin position="122"/>
        <end position="145"/>
    </location>
</feature>
<keyword evidence="5 7" id="KW-0175">Coiled coil</keyword>
<feature type="compositionally biased region" description="Polar residues" evidence="8">
    <location>
        <begin position="67"/>
        <end position="88"/>
    </location>
</feature>
<evidence type="ECO:0000313" key="9">
    <source>
        <dbReference type="EMBL" id="QFX92636.1"/>
    </source>
</evidence>
<dbReference type="NCBIfam" id="NF010725">
    <property type="entry name" value="PRK14127.1"/>
    <property type="match status" value="1"/>
</dbReference>
<dbReference type="AlphaFoldDB" id="A0AAE6P0G9"/>
<dbReference type="InterPro" id="IPR019933">
    <property type="entry name" value="DivIVA_domain"/>
</dbReference>
<evidence type="ECO:0000313" key="10">
    <source>
        <dbReference type="Proteomes" id="UP000327194"/>
    </source>
</evidence>
<proteinExistence type="predicted"/>
<feature type="compositionally biased region" description="Low complexity" evidence="8">
    <location>
        <begin position="104"/>
        <end position="118"/>
    </location>
</feature>
<dbReference type="NCBIfam" id="TIGR03544">
    <property type="entry name" value="DivI1A_domain"/>
    <property type="match status" value="1"/>
</dbReference>
<dbReference type="InterPro" id="IPR007793">
    <property type="entry name" value="DivIVA_fam"/>
</dbReference>
<dbReference type="KEGG" id="lfv:LF543_03275"/>
<protein>
    <submittedName>
        <fullName evidence="9">Cell division regulator GpsB</fullName>
    </submittedName>
</protein>
<dbReference type="EMBL" id="CP045562">
    <property type="protein sequence ID" value="QFX92636.1"/>
    <property type="molecule type" value="Genomic_DNA"/>
</dbReference>
<dbReference type="PIRSF" id="PIRSF029938">
    <property type="entry name" value="UCP029938"/>
    <property type="match status" value="1"/>
</dbReference>
<evidence type="ECO:0000256" key="2">
    <source>
        <dbReference type="ARBA" id="ARBA00022490"/>
    </source>
</evidence>
<feature type="coiled-coil region" evidence="7">
    <location>
        <begin position="32"/>
        <end position="66"/>
    </location>
</feature>
<evidence type="ECO:0000256" key="8">
    <source>
        <dbReference type="SAM" id="MobiDB-lite"/>
    </source>
</evidence>
<dbReference type="InterPro" id="IPR011229">
    <property type="entry name" value="Cell_cycle_GpsB"/>
</dbReference>
<accession>A0AAE6P0G9</accession>
<dbReference type="PANTHER" id="PTHR35794:SF1">
    <property type="entry name" value="CELL CYCLE PROTEIN GPSB"/>
    <property type="match status" value="1"/>
</dbReference>
<evidence type="ECO:0000256" key="6">
    <source>
        <dbReference type="ARBA" id="ARBA00023306"/>
    </source>
</evidence>
<dbReference type="RefSeq" id="WP_010021472.1">
    <property type="nucleotide sequence ID" value="NZ_AZDS01000001.1"/>
</dbReference>
<dbReference type="Proteomes" id="UP000327194">
    <property type="component" value="Chromosome"/>
</dbReference>
<keyword evidence="3 9" id="KW-0132">Cell division</keyword>
<organism evidence="9 10">
    <name type="scientific">Fructilactobacillus fructivorans</name>
    <dbReference type="NCBI Taxonomy" id="1614"/>
    <lineage>
        <taxon>Bacteria</taxon>
        <taxon>Bacillati</taxon>
        <taxon>Bacillota</taxon>
        <taxon>Bacilli</taxon>
        <taxon>Lactobacillales</taxon>
        <taxon>Lactobacillaceae</taxon>
        <taxon>Fructilactobacillus</taxon>
    </lineage>
</organism>
<dbReference type="GO" id="GO:0005737">
    <property type="term" value="C:cytoplasm"/>
    <property type="evidence" value="ECO:0007669"/>
    <property type="project" value="UniProtKB-SubCell"/>
</dbReference>
<feature type="region of interest" description="Disordered" evidence="8">
    <location>
        <begin position="67"/>
        <end position="145"/>
    </location>
</feature>
<keyword evidence="6" id="KW-0131">Cell cycle</keyword>
<evidence type="ECO:0000256" key="7">
    <source>
        <dbReference type="SAM" id="Coils"/>
    </source>
</evidence>
<dbReference type="GO" id="GO:0051301">
    <property type="term" value="P:cell division"/>
    <property type="evidence" value="ECO:0007669"/>
    <property type="project" value="UniProtKB-KW"/>
</dbReference>
<keyword evidence="2" id="KW-0963">Cytoplasm</keyword>
<dbReference type="GO" id="GO:0008360">
    <property type="term" value="P:regulation of cell shape"/>
    <property type="evidence" value="ECO:0007669"/>
    <property type="project" value="UniProtKB-KW"/>
</dbReference>
<evidence type="ECO:0000256" key="3">
    <source>
        <dbReference type="ARBA" id="ARBA00022618"/>
    </source>
</evidence>
<dbReference type="PANTHER" id="PTHR35794">
    <property type="entry name" value="CELL DIVISION PROTEIN DIVIVA"/>
    <property type="match status" value="1"/>
</dbReference>
<keyword evidence="4" id="KW-0133">Cell shape</keyword>
<sequence>MENINFTPKQILQKEFKQKMRGYDPAEVDTFLDSIIKDYETFQREIDQLDQENQDLKLKVDELTRQVSMGSGAQSTQRPVERPSSQKQRAPEETNNEPAKQEAPKAQPSNQPAQSQNPTDMDILKRLSSLERRVYGEDSDNSNRF</sequence>
<dbReference type="Gene3D" id="6.10.250.660">
    <property type="match status" value="1"/>
</dbReference>
<dbReference type="Pfam" id="PF05103">
    <property type="entry name" value="DivIVA"/>
    <property type="match status" value="1"/>
</dbReference>